<sequence>MQVSEPRQPCYKLAKRWGIDDLVVRVQRTGMSGWYLRVLETGDVGAGDTVARLADSAGPTLREASVVVQGLTDDADLIRRVLAFEGLPTRWRPRIERRLAGGRVDESARERGPAADR</sequence>
<name>A0A7H0H833_9ACTN</name>
<dbReference type="AlphaFoldDB" id="A0A7H0H833"/>
<dbReference type="InterPro" id="IPR011037">
    <property type="entry name" value="Pyrv_Knase-like_insert_dom_sf"/>
</dbReference>
<evidence type="ECO:0000313" key="2">
    <source>
        <dbReference type="EMBL" id="QNP56699.1"/>
    </source>
</evidence>
<dbReference type="Proteomes" id="UP000516117">
    <property type="component" value="Chromosome"/>
</dbReference>
<reference evidence="2 3" key="1">
    <citation type="submission" date="2020-08" db="EMBL/GenBank/DDBJ databases">
        <title>Genome sequence of Tessaracoccus defluvii JCM 17540T.</title>
        <authorList>
            <person name="Hyun D.-W."/>
            <person name="Bae J.-W."/>
        </authorList>
    </citation>
    <scope>NUCLEOTIDE SEQUENCE [LARGE SCALE GENOMIC DNA]</scope>
    <source>
        <strain evidence="2 3">JCM 17540</strain>
    </source>
</reference>
<dbReference type="Pfam" id="PF03473">
    <property type="entry name" value="MOSC"/>
    <property type="match status" value="1"/>
</dbReference>
<proteinExistence type="predicted"/>
<dbReference type="Gene3D" id="2.40.33.20">
    <property type="entry name" value="PK beta-barrel domain-like"/>
    <property type="match status" value="1"/>
</dbReference>
<dbReference type="PANTHER" id="PTHR30212:SF2">
    <property type="entry name" value="PROTEIN YIIM"/>
    <property type="match status" value="1"/>
</dbReference>
<dbReference type="InterPro" id="IPR005302">
    <property type="entry name" value="MoCF_Sase_C"/>
</dbReference>
<protein>
    <submittedName>
        <fullName evidence="2">MOSC domain-containing protein</fullName>
    </submittedName>
</protein>
<dbReference type="GO" id="GO:0003824">
    <property type="term" value="F:catalytic activity"/>
    <property type="evidence" value="ECO:0007669"/>
    <property type="project" value="InterPro"/>
</dbReference>
<dbReference type="GO" id="GO:0030170">
    <property type="term" value="F:pyridoxal phosphate binding"/>
    <property type="evidence" value="ECO:0007669"/>
    <property type="project" value="InterPro"/>
</dbReference>
<dbReference type="PANTHER" id="PTHR30212">
    <property type="entry name" value="PROTEIN YIIM"/>
    <property type="match status" value="1"/>
</dbReference>
<dbReference type="InterPro" id="IPR005163">
    <property type="entry name" value="Tri_helical_YiiM-like"/>
</dbReference>
<dbReference type="Pfam" id="PF03475">
    <property type="entry name" value="YiiM_3-alpha"/>
    <property type="match status" value="1"/>
</dbReference>
<feature type="domain" description="MOSC" evidence="1">
    <location>
        <begin position="1"/>
        <end position="53"/>
    </location>
</feature>
<evidence type="ECO:0000313" key="3">
    <source>
        <dbReference type="Proteomes" id="UP000516117"/>
    </source>
</evidence>
<organism evidence="2 3">
    <name type="scientific">Tessaracoccus defluvii</name>
    <dbReference type="NCBI Taxonomy" id="1285901"/>
    <lineage>
        <taxon>Bacteria</taxon>
        <taxon>Bacillati</taxon>
        <taxon>Actinomycetota</taxon>
        <taxon>Actinomycetes</taxon>
        <taxon>Propionibacteriales</taxon>
        <taxon>Propionibacteriaceae</taxon>
        <taxon>Tessaracoccus</taxon>
    </lineage>
</organism>
<dbReference type="PROSITE" id="PS51340">
    <property type="entry name" value="MOSC"/>
    <property type="match status" value="1"/>
</dbReference>
<dbReference type="InterPro" id="IPR052353">
    <property type="entry name" value="Benzoxazolinone_Detox_Enz"/>
</dbReference>
<dbReference type="GO" id="GO:0030151">
    <property type="term" value="F:molybdenum ion binding"/>
    <property type="evidence" value="ECO:0007669"/>
    <property type="project" value="InterPro"/>
</dbReference>
<dbReference type="KEGG" id="tdf:H9L22_04770"/>
<dbReference type="SUPFAM" id="SSF50800">
    <property type="entry name" value="PK beta-barrel domain-like"/>
    <property type="match status" value="1"/>
</dbReference>
<evidence type="ECO:0000259" key="1">
    <source>
        <dbReference type="PROSITE" id="PS51340"/>
    </source>
</evidence>
<accession>A0A7H0H833</accession>
<gene>
    <name evidence="2" type="ORF">H9L22_04770</name>
</gene>
<dbReference type="EMBL" id="CP060789">
    <property type="protein sequence ID" value="QNP56699.1"/>
    <property type="molecule type" value="Genomic_DNA"/>
</dbReference>
<keyword evidence="3" id="KW-1185">Reference proteome</keyword>